<dbReference type="Proteomes" id="UP000663881">
    <property type="component" value="Unassembled WGS sequence"/>
</dbReference>
<dbReference type="AlphaFoldDB" id="A0A815QYT3"/>
<reference evidence="1" key="1">
    <citation type="submission" date="2021-02" db="EMBL/GenBank/DDBJ databases">
        <authorList>
            <person name="Nowell W R."/>
        </authorList>
    </citation>
    <scope>NUCLEOTIDE SEQUENCE</scope>
</reference>
<gene>
    <name evidence="2" type="ORF">OKA104_LOCUS36342</name>
    <name evidence="1" type="ORF">VCS650_LOCUS40566</name>
</gene>
<evidence type="ECO:0000313" key="2">
    <source>
        <dbReference type="EMBL" id="CAF4113536.1"/>
    </source>
</evidence>
<protein>
    <submittedName>
        <fullName evidence="1">Uncharacterized protein</fullName>
    </submittedName>
</protein>
<evidence type="ECO:0000313" key="1">
    <source>
        <dbReference type="EMBL" id="CAF1470194.1"/>
    </source>
</evidence>
<dbReference type="CDD" id="cd01427">
    <property type="entry name" value="HAD_like"/>
    <property type="match status" value="1"/>
</dbReference>
<name>A0A815QYT3_9BILA</name>
<proteinExistence type="predicted"/>
<comment type="caution">
    <text evidence="1">The sequence shown here is derived from an EMBL/GenBank/DDBJ whole genome shotgun (WGS) entry which is preliminary data.</text>
</comment>
<dbReference type="EMBL" id="CAJNON010001542">
    <property type="protein sequence ID" value="CAF1470194.1"/>
    <property type="molecule type" value="Genomic_DNA"/>
</dbReference>
<dbReference type="Proteomes" id="UP000663891">
    <property type="component" value="Unassembled WGS sequence"/>
</dbReference>
<evidence type="ECO:0000313" key="3">
    <source>
        <dbReference type="Proteomes" id="UP000663891"/>
    </source>
</evidence>
<organism evidence="1 3">
    <name type="scientific">Adineta steineri</name>
    <dbReference type="NCBI Taxonomy" id="433720"/>
    <lineage>
        <taxon>Eukaryota</taxon>
        <taxon>Metazoa</taxon>
        <taxon>Spiralia</taxon>
        <taxon>Gnathifera</taxon>
        <taxon>Rotifera</taxon>
        <taxon>Eurotatoria</taxon>
        <taxon>Bdelloidea</taxon>
        <taxon>Adinetida</taxon>
        <taxon>Adinetidae</taxon>
        <taxon>Adineta</taxon>
    </lineage>
</organism>
<dbReference type="EMBL" id="CAJOAY010005610">
    <property type="protein sequence ID" value="CAF4113536.1"/>
    <property type="molecule type" value="Genomic_DNA"/>
</dbReference>
<dbReference type="InterPro" id="IPR036412">
    <property type="entry name" value="HAD-like_sf"/>
</dbReference>
<accession>A0A815QYT3</accession>
<sequence length="452" mass="51983">MARVFIFPSGSAVADEVCAALRSKRMVSELIGVSSNEEGKDLTNPLIYDHVFYNAPTVNESSDEKWINYLVQFEWTHAIPTMDSAVLLFAKLASLFPKKFFLAPNLETCNICFSKRKTYLTWPSISPKLYDHSKTTLWYVKPDVGYASRGCKEVTYEEADEFIKDSHLVVCERLIGDEFTIHCYFNCLIGARQRTLTKNGMSMLSHNSPLSVMINEMFNLILKKIEPPPGPWFFQIKGNCLLEVQPRIPGAGSAARYFWNHNGILQWIYDTSEKRVPVSPVVSALNANLSKTLPIRAILKTFQDYVFLDEDQFMLKTVIVDYDDTLFDNKTNSVDSNIIGALYAIHRKCPIYLVTRHSGNLLEHLKRHAISCDLFEQIIHVSDKDQTKWESCAFLGTTRNYSLLIDDSYRDRREWQSWSCDRDEGATVLQCWKSYTKENNFHFTKTIEKNNS</sequence>
<dbReference type="SUPFAM" id="SSF56784">
    <property type="entry name" value="HAD-like"/>
    <property type="match status" value="1"/>
</dbReference>